<reference evidence="2" key="1">
    <citation type="submission" date="2023-04" db="EMBL/GenBank/DDBJ databases">
        <authorList>
            <person name="Vijverberg K."/>
            <person name="Xiong W."/>
            <person name="Schranz E."/>
        </authorList>
    </citation>
    <scope>NUCLEOTIDE SEQUENCE</scope>
</reference>
<dbReference type="AlphaFoldDB" id="A0AA35Y7K8"/>
<feature type="compositionally biased region" description="Acidic residues" evidence="1">
    <location>
        <begin position="64"/>
        <end position="75"/>
    </location>
</feature>
<name>A0AA35Y7K8_LACSI</name>
<keyword evidence="3" id="KW-1185">Reference proteome</keyword>
<sequence length="438" mass="49253">MDKNPWSPTRTMFRRKLLDDCGICCEPVVEVNGRIIKLQIVEVDLDWAPFKQRYYSTDVSSSSEDGDDEDDEEDVDRYMSDTIPSENISEDLEEGEIGHTNTEFVKDSYIDNTQLNVGGNVQSPEVNSSPVEDAAGENDRVSGNAFPGEHQKSVKDINVHGEQLDHQTQCRLKMNVGQDERLIGPLNNLSRSNGLGLFTNNSKSGENQRYHTGVNFEGSQDKRRRISNIVVDGFNEDSHPSTPQSSIDLNKTLIPSQIPLPDSDADSPSASSDIRNTIEVGRILACNSFLSRWPHAALTALPREHSDHCPLILSSTLFDFGPTPFRFYNSWPESQDLTEIVTNACSDIVLYGPADKACATRLKAIKMAIRNWRNVEREKESKLLVYLKNKINDIEIQTESRALSDLEKQDRLLWKKKLLDLELAKCLLHLEVGCVNKS</sequence>
<evidence type="ECO:0000313" key="2">
    <source>
        <dbReference type="EMBL" id="CAI9261706.1"/>
    </source>
</evidence>
<feature type="region of interest" description="Disordered" evidence="1">
    <location>
        <begin position="56"/>
        <end position="75"/>
    </location>
</feature>
<gene>
    <name evidence="2" type="ORF">LSALG_LOCUS2482</name>
</gene>
<evidence type="ECO:0000313" key="3">
    <source>
        <dbReference type="Proteomes" id="UP001177003"/>
    </source>
</evidence>
<dbReference type="Proteomes" id="UP001177003">
    <property type="component" value="Chromosome 0"/>
</dbReference>
<organism evidence="2 3">
    <name type="scientific">Lactuca saligna</name>
    <name type="common">Willowleaf lettuce</name>
    <dbReference type="NCBI Taxonomy" id="75948"/>
    <lineage>
        <taxon>Eukaryota</taxon>
        <taxon>Viridiplantae</taxon>
        <taxon>Streptophyta</taxon>
        <taxon>Embryophyta</taxon>
        <taxon>Tracheophyta</taxon>
        <taxon>Spermatophyta</taxon>
        <taxon>Magnoliopsida</taxon>
        <taxon>eudicotyledons</taxon>
        <taxon>Gunneridae</taxon>
        <taxon>Pentapetalae</taxon>
        <taxon>asterids</taxon>
        <taxon>campanulids</taxon>
        <taxon>Asterales</taxon>
        <taxon>Asteraceae</taxon>
        <taxon>Cichorioideae</taxon>
        <taxon>Cichorieae</taxon>
        <taxon>Lactucinae</taxon>
        <taxon>Lactuca</taxon>
    </lineage>
</organism>
<protein>
    <submittedName>
        <fullName evidence="2">Uncharacterized protein</fullName>
    </submittedName>
</protein>
<evidence type="ECO:0000256" key="1">
    <source>
        <dbReference type="SAM" id="MobiDB-lite"/>
    </source>
</evidence>
<dbReference type="PANTHER" id="PTHR33710">
    <property type="entry name" value="BNAC02G09200D PROTEIN"/>
    <property type="match status" value="1"/>
</dbReference>
<proteinExistence type="predicted"/>
<dbReference type="EMBL" id="OX465086">
    <property type="protein sequence ID" value="CAI9261706.1"/>
    <property type="molecule type" value="Genomic_DNA"/>
</dbReference>
<dbReference type="PANTHER" id="PTHR33710:SF64">
    <property type="entry name" value="ENDONUCLEASE_EXONUCLEASE_PHOSPHATASE DOMAIN-CONTAINING PROTEIN"/>
    <property type="match status" value="1"/>
</dbReference>
<accession>A0AA35Y7K8</accession>